<dbReference type="PIRSF" id="PIRSF000138">
    <property type="entry name" value="Al-hdrx_acd_dh"/>
    <property type="match status" value="1"/>
</dbReference>
<evidence type="ECO:0000256" key="3">
    <source>
        <dbReference type="ARBA" id="ARBA00024042"/>
    </source>
</evidence>
<evidence type="ECO:0000313" key="8">
    <source>
        <dbReference type="Proteomes" id="UP000701341"/>
    </source>
</evidence>
<protein>
    <recommendedName>
        <fullName evidence="6">FMN hydroxy acid dehydrogenase domain-containing protein</fullName>
    </recommendedName>
</protein>
<dbReference type="PROSITE" id="PS00557">
    <property type="entry name" value="FMN_HYDROXY_ACID_DH_1"/>
    <property type="match status" value="1"/>
</dbReference>
<organism evidence="7 8">
    <name type="scientific">Penicillium crustosum</name>
    <name type="common">Blue mold fungus</name>
    <dbReference type="NCBI Taxonomy" id="36656"/>
    <lineage>
        <taxon>Eukaryota</taxon>
        <taxon>Fungi</taxon>
        <taxon>Dikarya</taxon>
        <taxon>Ascomycota</taxon>
        <taxon>Pezizomycotina</taxon>
        <taxon>Eurotiomycetes</taxon>
        <taxon>Eurotiomycetidae</taxon>
        <taxon>Eurotiales</taxon>
        <taxon>Aspergillaceae</taxon>
        <taxon>Penicillium</taxon>
    </lineage>
</organism>
<evidence type="ECO:0000259" key="6">
    <source>
        <dbReference type="PROSITE" id="PS51349"/>
    </source>
</evidence>
<dbReference type="PANTHER" id="PTHR10578">
    <property type="entry name" value="S -2-HYDROXY-ACID OXIDASE-RELATED"/>
    <property type="match status" value="1"/>
</dbReference>
<dbReference type="GO" id="GO:0016491">
    <property type="term" value="F:oxidoreductase activity"/>
    <property type="evidence" value="ECO:0007669"/>
    <property type="project" value="UniProtKB-KW"/>
</dbReference>
<feature type="binding site" evidence="5">
    <location>
        <position position="258"/>
    </location>
    <ligand>
        <name>FMN</name>
        <dbReference type="ChEBI" id="CHEBI:58210"/>
    </ligand>
</feature>
<dbReference type="PANTHER" id="PTHR10578:SF104">
    <property type="entry name" value="CYTOCHROME B2, MITOCHONDRIAL-RELATED"/>
    <property type="match status" value="1"/>
</dbReference>
<dbReference type="InterPro" id="IPR000262">
    <property type="entry name" value="FMN-dep_DH"/>
</dbReference>
<dbReference type="InterPro" id="IPR037458">
    <property type="entry name" value="L-MDH/L-LDH_FMN-bd"/>
</dbReference>
<evidence type="ECO:0000256" key="1">
    <source>
        <dbReference type="ARBA" id="ARBA00001917"/>
    </source>
</evidence>
<feature type="active site" description="Proton acceptor" evidence="4">
    <location>
        <position position="260"/>
    </location>
</feature>
<sequence length="375" mass="41342">MIEPPRPKPKLSSVISLSDFEHAASKSLPGSSFAFLKSGAEDEYASNWNRDSWKALRFRPRVLRPIDSVDISCTLLGTKLSAPFFICPAGGAKLANTKGDLCLVKAAARHGILHWVCNNSAISQQDMANARAPDQTLYWQIYPMTDLEVTEKQIKEAVRLGYKGFALTVDAIRAGKRERDLRMAIVDTEEDEGDDLEAEESFAKEPSVQRPPVWSSFDWKSSIEWLRKMTNLPIAIKGIQCWEDALLCMEYGVHPWLSNHGGRQLDSAPSAMDTLLSIRKNCPEVFDKCEVIVDGGVTRGSDVVKALALGAKGVGLGRPFLYSLVFGEAGASKAIRILKHEIETTMALLGVTSLDQLNPSYVETSSLYSYARSVL</sequence>
<evidence type="ECO:0000256" key="5">
    <source>
        <dbReference type="PIRSR" id="PIRSR000138-2"/>
    </source>
</evidence>
<dbReference type="InterPro" id="IPR008259">
    <property type="entry name" value="FMN_hydac_DH_AS"/>
</dbReference>
<feature type="binding site" evidence="5">
    <location>
        <begin position="317"/>
        <end position="318"/>
    </location>
    <ligand>
        <name>FMN</name>
        <dbReference type="ChEBI" id="CHEBI:58210"/>
    </ligand>
</feature>
<dbReference type="Pfam" id="PF01070">
    <property type="entry name" value="FMN_dh"/>
    <property type="match status" value="1"/>
</dbReference>
<feature type="binding site" evidence="5">
    <location>
        <position position="142"/>
    </location>
    <ligand>
        <name>glyoxylate</name>
        <dbReference type="ChEBI" id="CHEBI:36655"/>
    </ligand>
</feature>
<evidence type="ECO:0000256" key="2">
    <source>
        <dbReference type="ARBA" id="ARBA00023002"/>
    </source>
</evidence>
<name>A0A9P5GK79_PENCR</name>
<comment type="similarity">
    <text evidence="3">Belongs to the FMN-dependent alpha-hydroxy acid dehydrogenase family.</text>
</comment>
<feature type="binding site" evidence="5">
    <location>
        <position position="263"/>
    </location>
    <ligand>
        <name>glyoxylate</name>
        <dbReference type="ChEBI" id="CHEBI:36655"/>
    </ligand>
</feature>
<dbReference type="Proteomes" id="UP000701341">
    <property type="component" value="Unassembled WGS sequence"/>
</dbReference>
<dbReference type="AlphaFoldDB" id="A0A9P5GK79"/>
<evidence type="ECO:0000256" key="4">
    <source>
        <dbReference type="PIRSR" id="PIRSR000138-1"/>
    </source>
</evidence>
<feature type="binding site" evidence="5">
    <location>
        <begin position="88"/>
        <end position="90"/>
    </location>
    <ligand>
        <name>FMN</name>
        <dbReference type="ChEBI" id="CHEBI:58210"/>
    </ligand>
</feature>
<reference evidence="7" key="1">
    <citation type="submission" date="2020-02" db="EMBL/GenBank/DDBJ databases">
        <authorList>
            <person name="Lichtner F.J."/>
        </authorList>
    </citation>
    <scope>NUCLEOTIDE SEQUENCE</scope>
    <source>
        <strain evidence="7">G10</strain>
    </source>
</reference>
<dbReference type="InterPro" id="IPR013785">
    <property type="entry name" value="Aldolase_TIM"/>
</dbReference>
<gene>
    <name evidence="7" type="ORF">PCG10_007529</name>
</gene>
<dbReference type="Gene3D" id="3.20.20.70">
    <property type="entry name" value="Aldolase class I"/>
    <property type="match status" value="1"/>
</dbReference>
<accession>A0A9P5GK79</accession>
<dbReference type="EMBL" id="JAAOZQ010000054">
    <property type="protein sequence ID" value="KAF7522228.1"/>
    <property type="molecule type" value="Genomic_DNA"/>
</dbReference>
<evidence type="ECO:0000313" key="7">
    <source>
        <dbReference type="EMBL" id="KAF7522228.1"/>
    </source>
</evidence>
<feature type="binding site" evidence="5">
    <location>
        <position position="237"/>
    </location>
    <ligand>
        <name>FMN</name>
        <dbReference type="ChEBI" id="CHEBI:58210"/>
    </ligand>
</feature>
<comment type="cofactor">
    <cofactor evidence="1">
        <name>FMN</name>
        <dbReference type="ChEBI" id="CHEBI:58210"/>
    </cofactor>
</comment>
<proteinExistence type="inferred from homology"/>
<feature type="binding site" evidence="5">
    <location>
        <position position="168"/>
    </location>
    <ligand>
        <name>FMN</name>
        <dbReference type="ChEBI" id="CHEBI:58210"/>
    </ligand>
</feature>
<dbReference type="SUPFAM" id="SSF51395">
    <property type="entry name" value="FMN-linked oxidoreductases"/>
    <property type="match status" value="1"/>
</dbReference>
<dbReference type="CDD" id="cd02922">
    <property type="entry name" value="FCB2_FMN"/>
    <property type="match status" value="1"/>
</dbReference>
<dbReference type="InterPro" id="IPR037396">
    <property type="entry name" value="FMN_HAD"/>
</dbReference>
<feature type="domain" description="FMN hydroxy acid dehydrogenase" evidence="6">
    <location>
        <begin position="9"/>
        <end position="367"/>
    </location>
</feature>
<feature type="binding site" evidence="5">
    <location>
        <position position="177"/>
    </location>
    <ligand>
        <name>glyoxylate</name>
        <dbReference type="ChEBI" id="CHEBI:36655"/>
    </ligand>
</feature>
<dbReference type="InterPro" id="IPR012133">
    <property type="entry name" value="Alpha-hydoxy_acid_DH_FMN"/>
</dbReference>
<feature type="binding site" evidence="5">
    <location>
        <position position="260"/>
    </location>
    <ligand>
        <name>glyoxylate</name>
        <dbReference type="ChEBI" id="CHEBI:36655"/>
    </ligand>
</feature>
<dbReference type="GO" id="GO:0010181">
    <property type="term" value="F:FMN binding"/>
    <property type="evidence" value="ECO:0007669"/>
    <property type="project" value="InterPro"/>
</dbReference>
<keyword evidence="8" id="KW-1185">Reference proteome</keyword>
<keyword evidence="2" id="KW-0560">Oxidoreductase</keyword>
<feature type="binding site" evidence="5">
    <location>
        <position position="140"/>
    </location>
    <ligand>
        <name>FMN</name>
        <dbReference type="ChEBI" id="CHEBI:58210"/>
    </ligand>
</feature>
<keyword evidence="5" id="KW-0288">FMN</keyword>
<dbReference type="PROSITE" id="PS51349">
    <property type="entry name" value="FMN_HYDROXY_ACID_DH_2"/>
    <property type="match status" value="1"/>
</dbReference>
<keyword evidence="5" id="KW-0285">Flavoprotein</keyword>
<comment type="caution">
    <text evidence="7">The sequence shown here is derived from an EMBL/GenBank/DDBJ whole genome shotgun (WGS) entry which is preliminary data.</text>
</comment>